<dbReference type="Proteomes" id="UP000231569">
    <property type="component" value="Unassembled WGS sequence"/>
</dbReference>
<dbReference type="AlphaFoldDB" id="A0A2M8KUH1"/>
<evidence type="ECO:0000313" key="3">
    <source>
        <dbReference type="Proteomes" id="UP000231569"/>
    </source>
</evidence>
<accession>A0A2M8KUH1</accession>
<sequence length="252" mass="27906">MQAVTVKSTKQDILKAYEELAQQLTTPVSPTKTDKSTPASAISKVIASLSDFQKSISDLIPSLEKEQLAQQSEVIKTQDKLNAFHRDLSRTEEELRYKLKKDQTEKVDELESSLKAQKAQFDADLAKKLADLSTRESKLEESEKELKELRDDAKVAPARVAMELKKAVEEARAQEQQTAKHASELLAKDHEGTLNLANQKIATLEKQVTEQANEITSLKSAYDHAAEQMKAMAVSVISASRPLPAPPAPVKE</sequence>
<organism evidence="2 3">
    <name type="scientific">Candidatus Roizmanbacteria bacterium CG10_big_fil_rev_8_21_14_0_10_45_7</name>
    <dbReference type="NCBI Taxonomy" id="1974854"/>
    <lineage>
        <taxon>Bacteria</taxon>
        <taxon>Candidatus Roizmaniibacteriota</taxon>
    </lineage>
</organism>
<evidence type="ECO:0000313" key="2">
    <source>
        <dbReference type="EMBL" id="PJE63513.1"/>
    </source>
</evidence>
<proteinExistence type="predicted"/>
<dbReference type="EMBL" id="PFEE01000062">
    <property type="protein sequence ID" value="PJE63513.1"/>
    <property type="molecule type" value="Genomic_DNA"/>
</dbReference>
<name>A0A2M8KUH1_9BACT</name>
<keyword evidence="1" id="KW-0175">Coiled coil</keyword>
<comment type="caution">
    <text evidence="2">The sequence shown here is derived from an EMBL/GenBank/DDBJ whole genome shotgun (WGS) entry which is preliminary data.</text>
</comment>
<gene>
    <name evidence="2" type="ORF">COU89_02950</name>
</gene>
<feature type="coiled-coil region" evidence="1">
    <location>
        <begin position="100"/>
        <end position="159"/>
    </location>
</feature>
<reference evidence="3" key="1">
    <citation type="submission" date="2017-09" db="EMBL/GenBank/DDBJ databases">
        <title>Depth-based differentiation of microbial function through sediment-hosted aquifers and enrichment of novel symbionts in the deep terrestrial subsurface.</title>
        <authorList>
            <person name="Probst A.J."/>
            <person name="Ladd B."/>
            <person name="Jarett J.K."/>
            <person name="Geller-Mcgrath D.E."/>
            <person name="Sieber C.M.K."/>
            <person name="Emerson J.B."/>
            <person name="Anantharaman K."/>
            <person name="Thomas B.C."/>
            <person name="Malmstrom R."/>
            <person name="Stieglmeier M."/>
            <person name="Klingl A."/>
            <person name="Woyke T."/>
            <person name="Ryan C.M."/>
            <person name="Banfield J.F."/>
        </authorList>
    </citation>
    <scope>NUCLEOTIDE SEQUENCE [LARGE SCALE GENOMIC DNA]</scope>
</reference>
<evidence type="ECO:0000256" key="1">
    <source>
        <dbReference type="SAM" id="Coils"/>
    </source>
</evidence>
<feature type="coiled-coil region" evidence="1">
    <location>
        <begin position="187"/>
        <end position="221"/>
    </location>
</feature>
<protein>
    <submittedName>
        <fullName evidence="2">Uncharacterized protein</fullName>
    </submittedName>
</protein>